<protein>
    <submittedName>
        <fullName evidence="1">Uncharacterized protein</fullName>
    </submittedName>
</protein>
<keyword evidence="2" id="KW-1185">Reference proteome</keyword>
<sequence>MEIDDVDGGLAAEKEEERKNAKATVAAVEEASVEAALVTVDAVVESESSSEAQPVDVHVVEDSKFRMWMHHWTKLLLWICGRKLLQKVSKSRSSQIKKRNPFRISNDY</sequence>
<reference evidence="1 2" key="1">
    <citation type="submission" date="2016-07" db="EMBL/GenBank/DDBJ databases">
        <title>Pervasive Adenine N6-methylation of Active Genes in Fungi.</title>
        <authorList>
            <consortium name="DOE Joint Genome Institute"/>
            <person name="Mondo S.J."/>
            <person name="Dannebaum R.O."/>
            <person name="Kuo R.C."/>
            <person name="Labutti K."/>
            <person name="Haridas S."/>
            <person name="Kuo A."/>
            <person name="Salamov A."/>
            <person name="Ahrendt S.R."/>
            <person name="Lipzen A."/>
            <person name="Sullivan W."/>
            <person name="Andreopoulos W.B."/>
            <person name="Clum A."/>
            <person name="Lindquist E."/>
            <person name="Daum C."/>
            <person name="Ramamoorthy G.K."/>
            <person name="Gryganskyi A."/>
            <person name="Culley D."/>
            <person name="Magnuson J.K."/>
            <person name="James T.Y."/>
            <person name="O'Malley M.A."/>
            <person name="Stajich J.E."/>
            <person name="Spatafora J.W."/>
            <person name="Visel A."/>
            <person name="Grigoriev I.V."/>
        </authorList>
    </citation>
    <scope>NUCLEOTIDE SEQUENCE [LARGE SCALE GENOMIC DNA]</scope>
    <source>
        <strain evidence="1 2">JEL800</strain>
    </source>
</reference>
<evidence type="ECO:0000313" key="1">
    <source>
        <dbReference type="EMBL" id="ORY27257.1"/>
    </source>
</evidence>
<dbReference type="EMBL" id="MCGO01000103">
    <property type="protein sequence ID" value="ORY27257.1"/>
    <property type="molecule type" value="Genomic_DNA"/>
</dbReference>
<name>A0A1Y2AYE8_9FUNG</name>
<dbReference type="Proteomes" id="UP000193642">
    <property type="component" value="Unassembled WGS sequence"/>
</dbReference>
<proteinExistence type="predicted"/>
<organism evidence="1 2">
    <name type="scientific">Rhizoclosmatium globosum</name>
    <dbReference type="NCBI Taxonomy" id="329046"/>
    <lineage>
        <taxon>Eukaryota</taxon>
        <taxon>Fungi</taxon>
        <taxon>Fungi incertae sedis</taxon>
        <taxon>Chytridiomycota</taxon>
        <taxon>Chytridiomycota incertae sedis</taxon>
        <taxon>Chytridiomycetes</taxon>
        <taxon>Chytridiales</taxon>
        <taxon>Chytriomycetaceae</taxon>
        <taxon>Rhizoclosmatium</taxon>
    </lineage>
</organism>
<dbReference type="AlphaFoldDB" id="A0A1Y2AYE8"/>
<gene>
    <name evidence="1" type="ORF">BCR33DRAFT_24903</name>
</gene>
<comment type="caution">
    <text evidence="1">The sequence shown here is derived from an EMBL/GenBank/DDBJ whole genome shotgun (WGS) entry which is preliminary data.</text>
</comment>
<accession>A0A1Y2AYE8</accession>
<evidence type="ECO:0000313" key="2">
    <source>
        <dbReference type="Proteomes" id="UP000193642"/>
    </source>
</evidence>